<evidence type="ECO:0008006" key="5">
    <source>
        <dbReference type="Google" id="ProtNLM"/>
    </source>
</evidence>
<keyword evidence="2" id="KW-0472">Membrane</keyword>
<accession>A0A0B6X1A4</accession>
<sequence length="122" mass="13620">MRGVSPAKRERVVRRTWDRRAFARLAWLLIGSSILVAGFVHAAAQHFAAVRLGYEAESLRRERARLLEERRQLLIALERADSPQAIERAARAQGLEPARAWQVNRAITHTAPALGATSTFGP</sequence>
<organism evidence="3 4">
    <name type="scientific">Pyrinomonas methylaliphatogenes</name>
    <dbReference type="NCBI Taxonomy" id="454194"/>
    <lineage>
        <taxon>Bacteria</taxon>
        <taxon>Pseudomonadati</taxon>
        <taxon>Acidobacteriota</taxon>
        <taxon>Blastocatellia</taxon>
        <taxon>Blastocatellales</taxon>
        <taxon>Pyrinomonadaceae</taxon>
        <taxon>Pyrinomonas</taxon>
    </lineage>
</organism>
<dbReference type="RefSeq" id="WP_157770926.1">
    <property type="nucleotide sequence ID" value="NZ_CBXV010000008.1"/>
</dbReference>
<reference evidence="3 4" key="2">
    <citation type="submission" date="2015-01" db="EMBL/GenBank/DDBJ databases">
        <title>Complete genome sequence of Pyrinomonas methylaliphatogenes type strain K22T.</title>
        <authorList>
            <person name="Lee K.C.Y."/>
            <person name="Power J.F."/>
            <person name="Dunfield P.F."/>
            <person name="Morgan X.C."/>
            <person name="Huttenhower C."/>
            <person name="Stott M.B."/>
        </authorList>
    </citation>
    <scope>NUCLEOTIDE SEQUENCE [LARGE SCALE GENOMIC DNA]</scope>
    <source>
        <strain evidence="3 4">K22</strain>
    </source>
</reference>
<name>A0A0B6X1A4_9BACT</name>
<evidence type="ECO:0000256" key="1">
    <source>
        <dbReference type="SAM" id="Coils"/>
    </source>
</evidence>
<evidence type="ECO:0000313" key="3">
    <source>
        <dbReference type="EMBL" id="CDM67076.1"/>
    </source>
</evidence>
<keyword evidence="2" id="KW-1133">Transmembrane helix</keyword>
<proteinExistence type="predicted"/>
<feature type="transmembrane region" description="Helical" evidence="2">
    <location>
        <begin position="21"/>
        <end position="44"/>
    </location>
</feature>
<reference evidence="3 4" key="1">
    <citation type="submission" date="2013-12" db="EMBL/GenBank/DDBJ databases">
        <authorList>
            <person name="Stott M."/>
        </authorList>
    </citation>
    <scope>NUCLEOTIDE SEQUENCE [LARGE SCALE GENOMIC DNA]</scope>
    <source>
        <strain evidence="3 4">K22</strain>
    </source>
</reference>
<gene>
    <name evidence="3" type="ORF">PYK22_03125</name>
</gene>
<keyword evidence="2" id="KW-0812">Transmembrane</keyword>
<protein>
    <recommendedName>
        <fullName evidence="5">Cell division protein FtsL</fullName>
    </recommendedName>
</protein>
<dbReference type="EMBL" id="CBXV010000008">
    <property type="protein sequence ID" value="CDM67076.1"/>
    <property type="molecule type" value="Genomic_DNA"/>
</dbReference>
<evidence type="ECO:0000313" key="4">
    <source>
        <dbReference type="Proteomes" id="UP000031518"/>
    </source>
</evidence>
<dbReference type="STRING" id="454194.PYK22_03125"/>
<dbReference type="Proteomes" id="UP000031518">
    <property type="component" value="Unassembled WGS sequence"/>
</dbReference>
<keyword evidence="1" id="KW-0175">Coiled coil</keyword>
<dbReference type="AlphaFoldDB" id="A0A0B6X1A4"/>
<feature type="coiled-coil region" evidence="1">
    <location>
        <begin position="49"/>
        <end position="76"/>
    </location>
</feature>
<evidence type="ECO:0000256" key="2">
    <source>
        <dbReference type="SAM" id="Phobius"/>
    </source>
</evidence>
<keyword evidence="4" id="KW-1185">Reference proteome</keyword>